<reference evidence="1 2" key="1">
    <citation type="submission" date="2022-01" db="EMBL/GenBank/DDBJ databases">
        <title>A high-quality chromosome-level genome assembly of rohu carp, Labeo rohita.</title>
        <authorList>
            <person name="Arick M.A. II"/>
            <person name="Hsu C.-Y."/>
            <person name="Magbanua Z."/>
            <person name="Pechanova O."/>
            <person name="Grover C."/>
            <person name="Miller E."/>
            <person name="Thrash A."/>
            <person name="Ezzel L."/>
            <person name="Alam S."/>
            <person name="Benzie J."/>
            <person name="Hamilton M."/>
            <person name="Karsi A."/>
            <person name="Lawrence M.L."/>
            <person name="Peterson D.G."/>
        </authorList>
    </citation>
    <scope>NUCLEOTIDE SEQUENCE [LARGE SCALE GENOMIC DNA]</scope>
    <source>
        <strain evidence="2">BAU-BD-2019</strain>
        <tissue evidence="1">Blood</tissue>
    </source>
</reference>
<comment type="caution">
    <text evidence="1">The sequence shown here is derived from an EMBL/GenBank/DDBJ whole genome shotgun (WGS) entry which is preliminary data.</text>
</comment>
<keyword evidence="2" id="KW-1185">Reference proteome</keyword>
<evidence type="ECO:0000313" key="2">
    <source>
        <dbReference type="Proteomes" id="UP000830375"/>
    </source>
</evidence>
<organism evidence="1 2">
    <name type="scientific">Labeo rohita</name>
    <name type="common">Indian major carp</name>
    <name type="synonym">Cyprinus rohita</name>
    <dbReference type="NCBI Taxonomy" id="84645"/>
    <lineage>
        <taxon>Eukaryota</taxon>
        <taxon>Metazoa</taxon>
        <taxon>Chordata</taxon>
        <taxon>Craniata</taxon>
        <taxon>Vertebrata</taxon>
        <taxon>Euteleostomi</taxon>
        <taxon>Actinopterygii</taxon>
        <taxon>Neopterygii</taxon>
        <taxon>Teleostei</taxon>
        <taxon>Ostariophysi</taxon>
        <taxon>Cypriniformes</taxon>
        <taxon>Cyprinidae</taxon>
        <taxon>Labeoninae</taxon>
        <taxon>Labeonini</taxon>
        <taxon>Labeo</taxon>
    </lineage>
</organism>
<name>A0ABQ8MX30_LABRO</name>
<protein>
    <submittedName>
        <fullName evidence="1">DNA primase small subunit PriS</fullName>
    </submittedName>
</protein>
<proteinExistence type="predicted"/>
<evidence type="ECO:0000313" key="1">
    <source>
        <dbReference type="EMBL" id="KAI2667400.1"/>
    </source>
</evidence>
<gene>
    <name evidence="1" type="ORF">H4Q32_003869</name>
</gene>
<sequence>MTYPALSLYVDKPVCADINRMLFDFVETYETLSKKSVVINKEAKSKKY</sequence>
<accession>A0ABQ8MX30</accession>
<dbReference type="EMBL" id="JACTAM010000002">
    <property type="protein sequence ID" value="KAI2667400.1"/>
    <property type="molecule type" value="Genomic_DNA"/>
</dbReference>
<dbReference type="Proteomes" id="UP000830375">
    <property type="component" value="Unassembled WGS sequence"/>
</dbReference>